<name>A0A845UZE3_9GAMM</name>
<organism evidence="17 18">
    <name type="scientific">Wenzhouxiangella limi</name>
    <dbReference type="NCBI Taxonomy" id="2707351"/>
    <lineage>
        <taxon>Bacteria</taxon>
        <taxon>Pseudomonadati</taxon>
        <taxon>Pseudomonadota</taxon>
        <taxon>Gammaproteobacteria</taxon>
        <taxon>Chromatiales</taxon>
        <taxon>Wenzhouxiangellaceae</taxon>
        <taxon>Wenzhouxiangella</taxon>
    </lineage>
</organism>
<evidence type="ECO:0000313" key="17">
    <source>
        <dbReference type="EMBL" id="NDY96757.1"/>
    </source>
</evidence>
<dbReference type="Pfam" id="PF01687">
    <property type="entry name" value="Flavokinase"/>
    <property type="match status" value="1"/>
</dbReference>
<dbReference type="GO" id="GO:0005524">
    <property type="term" value="F:ATP binding"/>
    <property type="evidence" value="ECO:0007669"/>
    <property type="project" value="UniProtKB-UniRule"/>
</dbReference>
<dbReference type="GO" id="GO:0006747">
    <property type="term" value="P:FAD biosynthetic process"/>
    <property type="evidence" value="ECO:0007669"/>
    <property type="project" value="UniProtKB-UniRule"/>
</dbReference>
<dbReference type="Proteomes" id="UP000484885">
    <property type="component" value="Unassembled WGS sequence"/>
</dbReference>
<comment type="pathway">
    <text evidence="2 15">Cofactor biosynthesis; FAD biosynthesis; FAD from FMN: step 1/1.</text>
</comment>
<dbReference type="PANTHER" id="PTHR22749">
    <property type="entry name" value="RIBOFLAVIN KINASE/FMN ADENYLYLTRANSFERASE"/>
    <property type="match status" value="1"/>
</dbReference>
<evidence type="ECO:0000256" key="12">
    <source>
        <dbReference type="ARBA" id="ARBA00023268"/>
    </source>
</evidence>
<comment type="function">
    <text evidence="1">Catalyzes the phosphorylation of riboflavin to FMN followed by the adenylation of FMN to FAD.</text>
</comment>
<comment type="caution">
    <text evidence="17">The sequence shown here is derived from an EMBL/GenBank/DDBJ whole genome shotgun (WGS) entry which is preliminary data.</text>
</comment>
<dbReference type="Gene3D" id="3.40.50.620">
    <property type="entry name" value="HUPs"/>
    <property type="match status" value="1"/>
</dbReference>
<dbReference type="PIRSF" id="PIRSF004491">
    <property type="entry name" value="FAD_Synth"/>
    <property type="match status" value="1"/>
</dbReference>
<comment type="catalytic activity">
    <reaction evidence="14 15">
        <text>FMN + ATP + H(+) = FAD + diphosphate</text>
        <dbReference type="Rhea" id="RHEA:17237"/>
        <dbReference type="ChEBI" id="CHEBI:15378"/>
        <dbReference type="ChEBI" id="CHEBI:30616"/>
        <dbReference type="ChEBI" id="CHEBI:33019"/>
        <dbReference type="ChEBI" id="CHEBI:57692"/>
        <dbReference type="ChEBI" id="CHEBI:58210"/>
        <dbReference type="EC" id="2.7.7.2"/>
    </reaction>
</comment>
<keyword evidence="8 15" id="KW-0547">Nucleotide-binding</keyword>
<gene>
    <name evidence="17" type="ORF">G3I74_13555</name>
</gene>
<proteinExistence type="inferred from homology"/>
<dbReference type="FunFam" id="3.40.50.620:FF:000021">
    <property type="entry name" value="Riboflavin biosynthesis protein"/>
    <property type="match status" value="1"/>
</dbReference>
<protein>
    <recommendedName>
        <fullName evidence="15">Riboflavin biosynthesis protein</fullName>
    </recommendedName>
    <domain>
        <recommendedName>
            <fullName evidence="15">Riboflavin kinase</fullName>
            <ecNumber evidence="15">2.7.1.26</ecNumber>
        </recommendedName>
        <alternativeName>
            <fullName evidence="15">Flavokinase</fullName>
        </alternativeName>
    </domain>
    <domain>
        <recommendedName>
            <fullName evidence="15">FMN adenylyltransferase</fullName>
            <ecNumber evidence="15">2.7.7.2</ecNumber>
        </recommendedName>
        <alternativeName>
            <fullName evidence="15">FAD pyrophosphorylase</fullName>
        </alternativeName>
        <alternativeName>
            <fullName evidence="15">FAD synthase</fullName>
        </alternativeName>
    </domain>
</protein>
<dbReference type="GO" id="GO:0003919">
    <property type="term" value="F:FMN adenylyltransferase activity"/>
    <property type="evidence" value="ECO:0007669"/>
    <property type="project" value="UniProtKB-UniRule"/>
</dbReference>
<accession>A0A845UZE3</accession>
<dbReference type="NCBIfam" id="NF004159">
    <property type="entry name" value="PRK05627.1-2"/>
    <property type="match status" value="1"/>
</dbReference>
<dbReference type="EC" id="2.7.7.2" evidence="15"/>
<keyword evidence="18" id="KW-1185">Reference proteome</keyword>
<keyword evidence="5 15" id="KW-0288">FMN</keyword>
<dbReference type="InterPro" id="IPR023465">
    <property type="entry name" value="Riboflavin_kinase_dom_sf"/>
</dbReference>
<evidence type="ECO:0000256" key="8">
    <source>
        <dbReference type="ARBA" id="ARBA00022741"/>
    </source>
</evidence>
<dbReference type="RefSeq" id="WP_164212131.1">
    <property type="nucleotide sequence ID" value="NZ_JAAGSC010000043.1"/>
</dbReference>
<evidence type="ECO:0000259" key="16">
    <source>
        <dbReference type="SMART" id="SM00904"/>
    </source>
</evidence>
<dbReference type="InterPro" id="IPR002606">
    <property type="entry name" value="Riboflavin_kinase_bac"/>
</dbReference>
<keyword evidence="10 15" id="KW-0274">FAD</keyword>
<evidence type="ECO:0000256" key="10">
    <source>
        <dbReference type="ARBA" id="ARBA00022827"/>
    </source>
</evidence>
<dbReference type="EMBL" id="JAAGSC010000043">
    <property type="protein sequence ID" value="NDY96757.1"/>
    <property type="molecule type" value="Genomic_DNA"/>
</dbReference>
<evidence type="ECO:0000256" key="14">
    <source>
        <dbReference type="ARBA" id="ARBA00049494"/>
    </source>
</evidence>
<dbReference type="Pfam" id="PF06574">
    <property type="entry name" value="FAD_syn"/>
    <property type="match status" value="1"/>
</dbReference>
<feature type="domain" description="Riboflavin kinase" evidence="16">
    <location>
        <begin position="181"/>
        <end position="304"/>
    </location>
</feature>
<keyword evidence="12" id="KW-0511">Multifunctional enzyme</keyword>
<dbReference type="AlphaFoldDB" id="A0A845UZE3"/>
<dbReference type="InterPro" id="IPR014729">
    <property type="entry name" value="Rossmann-like_a/b/a_fold"/>
</dbReference>
<dbReference type="NCBIfam" id="TIGR00083">
    <property type="entry name" value="ribF"/>
    <property type="match status" value="1"/>
</dbReference>
<comment type="catalytic activity">
    <reaction evidence="13 15">
        <text>riboflavin + ATP = FMN + ADP + H(+)</text>
        <dbReference type="Rhea" id="RHEA:14357"/>
        <dbReference type="ChEBI" id="CHEBI:15378"/>
        <dbReference type="ChEBI" id="CHEBI:30616"/>
        <dbReference type="ChEBI" id="CHEBI:57986"/>
        <dbReference type="ChEBI" id="CHEBI:58210"/>
        <dbReference type="ChEBI" id="CHEBI:456216"/>
        <dbReference type="EC" id="2.7.1.26"/>
    </reaction>
</comment>
<evidence type="ECO:0000256" key="6">
    <source>
        <dbReference type="ARBA" id="ARBA00022679"/>
    </source>
</evidence>
<dbReference type="UniPathway" id="UPA00277">
    <property type="reaction ID" value="UER00407"/>
</dbReference>
<dbReference type="EC" id="2.7.1.26" evidence="15"/>
<sequence>MDLIRNLHPRVQPGEPVALTIGNFDGLHLGHQALIAAVLGRAPDLVPALMCFEPLPATLFRSEAPVPRLMGPGDRIRRCRRLGLERLFMLRFNRAFAALDPALFVRDVVVKGAGARHVVVGADFRFGARAAGDVDLLARLGQELGFSVEVIEPVCRDSAKISSSRIRRLLAAGELDAAAALLGRPYALGGRVLSGQQLGRTLGFPTVNLRPPVPPALQGVFAVRISGAGLDNHPGVANLGRRPTVNGTEWLLEAHLFDYDGNLYGRQLEIEFRQRLRGEEKFADLAAMTRQMQVDAALARRVLAADTVVS</sequence>
<dbReference type="SUPFAM" id="SSF82114">
    <property type="entry name" value="Riboflavin kinase-like"/>
    <property type="match status" value="1"/>
</dbReference>
<keyword evidence="6 15" id="KW-0808">Transferase</keyword>
<dbReference type="CDD" id="cd02064">
    <property type="entry name" value="FAD_synthetase_N"/>
    <property type="match status" value="1"/>
</dbReference>
<reference evidence="17 18" key="1">
    <citation type="submission" date="2020-02" db="EMBL/GenBank/DDBJ databases">
        <authorList>
            <person name="Zhang X.-Y."/>
        </authorList>
    </citation>
    <scope>NUCLEOTIDE SEQUENCE [LARGE SCALE GENOMIC DNA]</scope>
    <source>
        <strain evidence="17 18">C33</strain>
    </source>
</reference>
<dbReference type="InterPro" id="IPR023468">
    <property type="entry name" value="Riboflavin_kinase"/>
</dbReference>
<evidence type="ECO:0000256" key="13">
    <source>
        <dbReference type="ARBA" id="ARBA00047880"/>
    </source>
</evidence>
<dbReference type="SMART" id="SM00904">
    <property type="entry name" value="Flavokinase"/>
    <property type="match status" value="1"/>
</dbReference>
<dbReference type="PANTHER" id="PTHR22749:SF6">
    <property type="entry name" value="RIBOFLAVIN KINASE"/>
    <property type="match status" value="1"/>
</dbReference>
<evidence type="ECO:0000256" key="4">
    <source>
        <dbReference type="ARBA" id="ARBA00022630"/>
    </source>
</evidence>
<dbReference type="GO" id="GO:0009398">
    <property type="term" value="P:FMN biosynthetic process"/>
    <property type="evidence" value="ECO:0007669"/>
    <property type="project" value="UniProtKB-UniRule"/>
</dbReference>
<evidence type="ECO:0000256" key="15">
    <source>
        <dbReference type="PIRNR" id="PIRNR004491"/>
    </source>
</evidence>
<dbReference type="GO" id="GO:0009231">
    <property type="term" value="P:riboflavin biosynthetic process"/>
    <property type="evidence" value="ECO:0007669"/>
    <property type="project" value="InterPro"/>
</dbReference>
<keyword evidence="7 15" id="KW-0548">Nucleotidyltransferase</keyword>
<evidence type="ECO:0000256" key="9">
    <source>
        <dbReference type="ARBA" id="ARBA00022777"/>
    </source>
</evidence>
<keyword evidence="9 15" id="KW-0418">Kinase</keyword>
<evidence type="ECO:0000256" key="2">
    <source>
        <dbReference type="ARBA" id="ARBA00004726"/>
    </source>
</evidence>
<evidence type="ECO:0000256" key="5">
    <source>
        <dbReference type="ARBA" id="ARBA00022643"/>
    </source>
</evidence>
<comment type="pathway">
    <text evidence="3 15">Cofactor biosynthesis; FMN biosynthesis; FMN from riboflavin (ATP route): step 1/1.</text>
</comment>
<keyword evidence="11 15" id="KW-0067">ATP-binding</keyword>
<keyword evidence="4 15" id="KW-0285">Flavoprotein</keyword>
<evidence type="ECO:0000256" key="1">
    <source>
        <dbReference type="ARBA" id="ARBA00002121"/>
    </source>
</evidence>
<dbReference type="UniPathway" id="UPA00276">
    <property type="reaction ID" value="UER00406"/>
</dbReference>
<evidence type="ECO:0000256" key="3">
    <source>
        <dbReference type="ARBA" id="ARBA00005201"/>
    </source>
</evidence>
<dbReference type="InterPro" id="IPR015865">
    <property type="entry name" value="Riboflavin_kinase_bac/euk"/>
</dbReference>
<comment type="similarity">
    <text evidence="15">Belongs to the ribF family.</text>
</comment>
<evidence type="ECO:0000313" key="18">
    <source>
        <dbReference type="Proteomes" id="UP000484885"/>
    </source>
</evidence>
<dbReference type="SUPFAM" id="SSF52374">
    <property type="entry name" value="Nucleotidylyl transferase"/>
    <property type="match status" value="1"/>
</dbReference>
<dbReference type="InterPro" id="IPR015864">
    <property type="entry name" value="FAD_synthase"/>
</dbReference>
<dbReference type="GO" id="GO:0008531">
    <property type="term" value="F:riboflavin kinase activity"/>
    <property type="evidence" value="ECO:0007669"/>
    <property type="project" value="UniProtKB-UniRule"/>
</dbReference>
<dbReference type="Gene3D" id="2.40.30.30">
    <property type="entry name" value="Riboflavin kinase-like"/>
    <property type="match status" value="1"/>
</dbReference>
<evidence type="ECO:0000256" key="11">
    <source>
        <dbReference type="ARBA" id="ARBA00022840"/>
    </source>
</evidence>
<evidence type="ECO:0000256" key="7">
    <source>
        <dbReference type="ARBA" id="ARBA00022695"/>
    </source>
</evidence>